<dbReference type="Proteomes" id="UP000709959">
    <property type="component" value="Unassembled WGS sequence"/>
</dbReference>
<dbReference type="Gene3D" id="3.10.560.10">
    <property type="entry name" value="Outer membrane lipoprotein wza domain like"/>
    <property type="match status" value="2"/>
</dbReference>
<reference evidence="6 7" key="1">
    <citation type="submission" date="2020-10" db="EMBL/GenBank/DDBJ databases">
        <title>Connecting structure to function with the recovery of over 1000 high-quality activated sludge metagenome-assembled genomes encoding full-length rRNA genes using long-read sequencing.</title>
        <authorList>
            <person name="Singleton C.M."/>
            <person name="Petriglieri F."/>
            <person name="Kristensen J.M."/>
            <person name="Kirkegaard R.H."/>
            <person name="Michaelsen T.Y."/>
            <person name="Andersen M.H."/>
            <person name="Karst S.M."/>
            <person name="Dueholm M.S."/>
            <person name="Nielsen P.H."/>
            <person name="Albertsen M."/>
        </authorList>
    </citation>
    <scope>NUCLEOTIDE SEQUENCE [LARGE SCALE GENOMIC DNA]</scope>
    <source>
        <strain evidence="6">OdNE_18-Q3-R46-58_MAXAC.008</strain>
    </source>
</reference>
<feature type="chain" id="PRO_5036932683" evidence="3">
    <location>
        <begin position="28"/>
        <end position="506"/>
    </location>
</feature>
<evidence type="ECO:0000313" key="6">
    <source>
        <dbReference type="EMBL" id="MBK8573495.1"/>
    </source>
</evidence>
<dbReference type="PANTHER" id="PTHR33619:SF3">
    <property type="entry name" value="POLYSACCHARIDE EXPORT PROTEIN GFCE-RELATED"/>
    <property type="match status" value="1"/>
</dbReference>
<evidence type="ECO:0000259" key="5">
    <source>
        <dbReference type="Pfam" id="PF10531"/>
    </source>
</evidence>
<dbReference type="InterPro" id="IPR049712">
    <property type="entry name" value="Poly_export"/>
</dbReference>
<evidence type="ECO:0000256" key="3">
    <source>
        <dbReference type="SAM" id="SignalP"/>
    </source>
</evidence>
<feature type="signal peptide" evidence="3">
    <location>
        <begin position="1"/>
        <end position="27"/>
    </location>
</feature>
<dbReference type="AlphaFoldDB" id="A0A936F482"/>
<sequence>MSALSNPFHVLRLLTVLGLTLSLGAQGAPAPAGPAPTVPGLPGVTLPGQLAPTAPQAPPQGEPVPQGSDPVPTAKDVLAALPAGEKGSETDLDRQVDREIKDLKKAYKGPFILASDLFAGSSTFRQSAVASVSDDYRLGTGDAMMLYVFGSATFDLPLVVDRTGDITVPKVGSVHVAGLRLGDARQQIQKLVNSLFSRSRVDLQFMKTRDVRIFVLGEVYRPGSYVVPSLTSLLNALTVSGGPSPFGTTRNIQLIRDGKVLQTLDLYPLRFKGLGMESLLLRDGDTLFVPIVASQVLFDGAFVRVATSPVNKDNPGVLVELQPQETAWDAIQFIGGLTPSAYQSLITLRRTDPNGLINVENLPFSEGSLRARRLFPNDRLVAMTRAEWTEGVVEVAGHARVPGKYAYRTVMTVNDLLMSPNQIQPNTNMGRGQILRTRDDQSTELLSFNLAKALQKDPAHNLALQPRDRVELFKVDDLRLKRTVRSWAPSPSLEPTTGTTGCGPRT</sequence>
<feature type="compositionally biased region" description="Low complexity" evidence="2">
    <location>
        <begin position="40"/>
        <end position="54"/>
    </location>
</feature>
<dbReference type="Pfam" id="PF02563">
    <property type="entry name" value="Poly_export"/>
    <property type="match status" value="1"/>
</dbReference>
<proteinExistence type="predicted"/>
<accession>A0A936F482</accession>
<feature type="domain" description="Polysaccharide export protein N-terminal" evidence="4">
    <location>
        <begin position="132"/>
        <end position="201"/>
    </location>
</feature>
<comment type="caution">
    <text evidence="6">The sequence shown here is derived from an EMBL/GenBank/DDBJ whole genome shotgun (WGS) entry which is preliminary data.</text>
</comment>
<protein>
    <submittedName>
        <fullName evidence="6">Polysaccharide export protein</fullName>
    </submittedName>
</protein>
<name>A0A936F482_9BACT</name>
<evidence type="ECO:0000313" key="7">
    <source>
        <dbReference type="Proteomes" id="UP000709959"/>
    </source>
</evidence>
<feature type="region of interest" description="Disordered" evidence="2">
    <location>
        <begin position="25"/>
        <end position="73"/>
    </location>
</feature>
<dbReference type="EMBL" id="JADKCH010000020">
    <property type="protein sequence ID" value="MBK8573495.1"/>
    <property type="molecule type" value="Genomic_DNA"/>
</dbReference>
<dbReference type="InterPro" id="IPR019554">
    <property type="entry name" value="Soluble_ligand-bd"/>
</dbReference>
<feature type="domain" description="Soluble ligand binding" evidence="5">
    <location>
        <begin position="213"/>
        <end position="260"/>
    </location>
</feature>
<evidence type="ECO:0000256" key="1">
    <source>
        <dbReference type="ARBA" id="ARBA00022729"/>
    </source>
</evidence>
<gene>
    <name evidence="6" type="ORF">IPN91_12870</name>
</gene>
<evidence type="ECO:0000259" key="4">
    <source>
        <dbReference type="Pfam" id="PF02563"/>
    </source>
</evidence>
<dbReference type="InterPro" id="IPR003715">
    <property type="entry name" value="Poly_export_N"/>
</dbReference>
<evidence type="ECO:0000256" key="2">
    <source>
        <dbReference type="SAM" id="MobiDB-lite"/>
    </source>
</evidence>
<dbReference type="GO" id="GO:0015159">
    <property type="term" value="F:polysaccharide transmembrane transporter activity"/>
    <property type="evidence" value="ECO:0007669"/>
    <property type="project" value="InterPro"/>
</dbReference>
<dbReference type="Pfam" id="PF10531">
    <property type="entry name" value="SLBB"/>
    <property type="match status" value="1"/>
</dbReference>
<dbReference type="PANTHER" id="PTHR33619">
    <property type="entry name" value="POLYSACCHARIDE EXPORT PROTEIN GFCE-RELATED"/>
    <property type="match status" value="1"/>
</dbReference>
<keyword evidence="1 3" id="KW-0732">Signal</keyword>
<organism evidence="6 7">
    <name type="scientific">Candidatus Geothrix odensensis</name>
    <dbReference type="NCBI Taxonomy" id="2954440"/>
    <lineage>
        <taxon>Bacteria</taxon>
        <taxon>Pseudomonadati</taxon>
        <taxon>Acidobacteriota</taxon>
        <taxon>Holophagae</taxon>
        <taxon>Holophagales</taxon>
        <taxon>Holophagaceae</taxon>
        <taxon>Geothrix</taxon>
    </lineage>
</organism>
<dbReference type="Gene3D" id="3.30.1950.10">
    <property type="entry name" value="wza like domain"/>
    <property type="match status" value="1"/>
</dbReference>